<evidence type="ECO:0000313" key="2">
    <source>
        <dbReference type="Proteomes" id="UP000053732"/>
    </source>
</evidence>
<dbReference type="AlphaFoldDB" id="A0A0G4PQP0"/>
<name>A0A0G4PQP0_PENC3</name>
<gene>
    <name evidence="1" type="ORF">PCAMFM013_S027g000135</name>
</gene>
<evidence type="ECO:0000313" key="1">
    <source>
        <dbReference type="EMBL" id="CRL28446.1"/>
    </source>
</evidence>
<protein>
    <submittedName>
        <fullName evidence="1">Str. FM013</fullName>
    </submittedName>
</protein>
<organism evidence="1 2">
    <name type="scientific">Penicillium camemberti (strain FM 013)</name>
    <dbReference type="NCBI Taxonomy" id="1429867"/>
    <lineage>
        <taxon>Eukaryota</taxon>
        <taxon>Fungi</taxon>
        <taxon>Dikarya</taxon>
        <taxon>Ascomycota</taxon>
        <taxon>Pezizomycotina</taxon>
        <taxon>Eurotiomycetes</taxon>
        <taxon>Eurotiomycetidae</taxon>
        <taxon>Eurotiales</taxon>
        <taxon>Aspergillaceae</taxon>
        <taxon>Penicillium</taxon>
    </lineage>
</organism>
<dbReference type="Proteomes" id="UP000053732">
    <property type="component" value="Unassembled WGS sequence"/>
</dbReference>
<keyword evidence="2" id="KW-1185">Reference proteome</keyword>
<accession>A0A0G4PQP0</accession>
<sequence>MERPIASHGSYNRLVTAFFCETLNTMKVSRPILDRQAAARISSISLITGRRHSVDVTSRRLGAPHDNKSYRTP</sequence>
<reference evidence="1 2" key="1">
    <citation type="journal article" date="2014" name="Nat. Commun.">
        <title>Multiple recent horizontal transfers of a large genomic region in cheese making fungi.</title>
        <authorList>
            <person name="Cheeseman K."/>
            <person name="Ropars J."/>
            <person name="Renault P."/>
            <person name="Dupont J."/>
            <person name="Gouzy J."/>
            <person name="Branca A."/>
            <person name="Abraham A.L."/>
            <person name="Ceppi M."/>
            <person name="Conseiller E."/>
            <person name="Debuchy R."/>
            <person name="Malagnac F."/>
            <person name="Goarin A."/>
            <person name="Silar P."/>
            <person name="Lacoste S."/>
            <person name="Sallet E."/>
            <person name="Bensimon A."/>
            <person name="Giraud T."/>
            <person name="Brygoo Y."/>
        </authorList>
    </citation>
    <scope>NUCLEOTIDE SEQUENCE [LARGE SCALE GENOMIC DNA]</scope>
    <source>
        <strain evidence="2">FM 013</strain>
    </source>
</reference>
<proteinExistence type="predicted"/>
<dbReference type="EMBL" id="HG793160">
    <property type="protein sequence ID" value="CRL28446.1"/>
    <property type="molecule type" value="Genomic_DNA"/>
</dbReference>